<dbReference type="Pfam" id="PF03330">
    <property type="entry name" value="DPBB_1"/>
    <property type="match status" value="1"/>
</dbReference>
<dbReference type="InterPro" id="IPR034718">
    <property type="entry name" value="RlpA"/>
</dbReference>
<accession>A0A110B491</accession>
<evidence type="ECO:0000256" key="5">
    <source>
        <dbReference type="RuleBase" id="RU003495"/>
    </source>
</evidence>
<dbReference type="CDD" id="cd22268">
    <property type="entry name" value="DPBB_RlpA-like"/>
    <property type="match status" value="1"/>
</dbReference>
<dbReference type="RefSeq" id="WP_096406432.1">
    <property type="nucleotide sequence ID" value="NZ_AP017372.2"/>
</dbReference>
<dbReference type="PANTHER" id="PTHR34183">
    <property type="entry name" value="ENDOLYTIC PEPTIDOGLYCAN TRANSGLYCOSYLASE RLPA"/>
    <property type="match status" value="1"/>
</dbReference>
<evidence type="ECO:0000256" key="2">
    <source>
        <dbReference type="ARBA" id="ARBA00023239"/>
    </source>
</evidence>
<dbReference type="InterPro" id="IPR036908">
    <property type="entry name" value="RlpA-like_sf"/>
</dbReference>
<dbReference type="OrthoDB" id="9779128at2"/>
<feature type="region of interest" description="Disordered" evidence="6">
    <location>
        <begin position="32"/>
        <end position="97"/>
    </location>
</feature>
<dbReference type="GO" id="GO:0008932">
    <property type="term" value="F:lytic endotransglycosylase activity"/>
    <property type="evidence" value="ECO:0007669"/>
    <property type="project" value="UniProtKB-UniRule"/>
</dbReference>
<proteinExistence type="inferred from homology"/>
<dbReference type="SUPFAM" id="SSF110997">
    <property type="entry name" value="Sporulation related repeat"/>
    <property type="match status" value="1"/>
</dbReference>
<dbReference type="PROSITE" id="PS51724">
    <property type="entry name" value="SPOR"/>
    <property type="match status" value="1"/>
</dbReference>
<dbReference type="EC" id="4.2.2.-" evidence="4"/>
<protein>
    <recommendedName>
        <fullName evidence="4">Endolytic peptidoglycan transglycosylase RlpA</fullName>
        <ecNumber evidence="4">4.2.2.-</ecNumber>
    </recommendedName>
</protein>
<dbReference type="InterPro" id="IPR007730">
    <property type="entry name" value="SPOR-like_dom"/>
</dbReference>
<gene>
    <name evidence="4 8" type="primary">rlpA</name>
    <name evidence="8" type="ORF">HH1059_24250</name>
</gene>
<dbReference type="GO" id="GO:0009279">
    <property type="term" value="C:cell outer membrane"/>
    <property type="evidence" value="ECO:0007669"/>
    <property type="project" value="TreeGrafter"/>
</dbReference>
<keyword evidence="1" id="KW-0732">Signal</keyword>
<dbReference type="GO" id="GO:0042834">
    <property type="term" value="F:peptidoglycan binding"/>
    <property type="evidence" value="ECO:0007669"/>
    <property type="project" value="InterPro"/>
</dbReference>
<dbReference type="SUPFAM" id="SSF50685">
    <property type="entry name" value="Barwin-like endoglucanases"/>
    <property type="match status" value="1"/>
</dbReference>
<dbReference type="EMBL" id="AP017372">
    <property type="protein sequence ID" value="BAU56498.1"/>
    <property type="molecule type" value="Genomic_DNA"/>
</dbReference>
<dbReference type="Proteomes" id="UP000218890">
    <property type="component" value="Chromosome"/>
</dbReference>
<keyword evidence="8" id="KW-0449">Lipoprotein</keyword>
<evidence type="ECO:0000256" key="6">
    <source>
        <dbReference type="SAM" id="MobiDB-lite"/>
    </source>
</evidence>
<keyword evidence="2 4" id="KW-0456">Lyase</keyword>
<organism evidence="8 9">
    <name type="scientific">Halorhodospira halochloris</name>
    <name type="common">Ectothiorhodospira halochloris</name>
    <dbReference type="NCBI Taxonomy" id="1052"/>
    <lineage>
        <taxon>Bacteria</taxon>
        <taxon>Pseudomonadati</taxon>
        <taxon>Pseudomonadota</taxon>
        <taxon>Gammaproteobacteria</taxon>
        <taxon>Chromatiales</taxon>
        <taxon>Ectothiorhodospiraceae</taxon>
        <taxon>Halorhodospira</taxon>
    </lineage>
</organism>
<name>A0A110B491_HALHR</name>
<evidence type="ECO:0000256" key="3">
    <source>
        <dbReference type="ARBA" id="ARBA00023316"/>
    </source>
</evidence>
<dbReference type="GO" id="GO:0000270">
    <property type="term" value="P:peptidoglycan metabolic process"/>
    <property type="evidence" value="ECO:0007669"/>
    <property type="project" value="UniProtKB-UniRule"/>
</dbReference>
<dbReference type="GO" id="GO:0071555">
    <property type="term" value="P:cell wall organization"/>
    <property type="evidence" value="ECO:0007669"/>
    <property type="project" value="UniProtKB-KW"/>
</dbReference>
<evidence type="ECO:0000313" key="9">
    <source>
        <dbReference type="Proteomes" id="UP000218890"/>
    </source>
</evidence>
<feature type="compositionally biased region" description="Basic and acidic residues" evidence="6">
    <location>
        <begin position="39"/>
        <end position="50"/>
    </location>
</feature>
<sequence>MTQGLFGNRVKLFIPISSFLVYQLLCGCSTTPEQAEDPAIEHEPSEEPDAHAPPGPDVDPSARVAGDGPSLHRSREELTSIPDAVPRKTNRSRYGNPETYEVFGQQYSVMDSAEGFTQRGYASWYGRQFHGQRTSSGTPYDMYAMTAAHREIPLPSWAEVTNLENGQTIVVKINDRGPFVDTDRRIIDLSYAAAVRLDIDDRGTAPVKIRVIETPPPQQEEGKLASVEQTEKSQTHHPTPAYNQIPVTSFDHFIAAADQLPPLESNAEAAYLQAGAFSSRDNAKRTQQKLRQFKHPVEIDEINREQGVIYRVILGPIKGADELENTRADLEKIGVDAIPVRSME</sequence>
<comment type="function">
    <text evidence="4">Lytic transglycosylase with a strong preference for naked glycan strands that lack stem peptides.</text>
</comment>
<evidence type="ECO:0000259" key="7">
    <source>
        <dbReference type="PROSITE" id="PS51724"/>
    </source>
</evidence>
<evidence type="ECO:0000256" key="4">
    <source>
        <dbReference type="HAMAP-Rule" id="MF_02071"/>
    </source>
</evidence>
<dbReference type="NCBIfam" id="TIGR00413">
    <property type="entry name" value="rlpA"/>
    <property type="match status" value="1"/>
</dbReference>
<dbReference type="Gene3D" id="3.30.70.1070">
    <property type="entry name" value="Sporulation related repeat"/>
    <property type="match status" value="1"/>
</dbReference>
<dbReference type="InterPro" id="IPR009009">
    <property type="entry name" value="RlpA-like_DPBB"/>
</dbReference>
<keyword evidence="3 4" id="KW-0961">Cell wall biogenesis/degradation</keyword>
<evidence type="ECO:0000313" key="8">
    <source>
        <dbReference type="EMBL" id="BAU56498.1"/>
    </source>
</evidence>
<dbReference type="AlphaFoldDB" id="A0A110B491"/>
<dbReference type="HAMAP" id="MF_02071">
    <property type="entry name" value="RlpA"/>
    <property type="match status" value="1"/>
</dbReference>
<comment type="similarity">
    <text evidence="4 5">Belongs to the RlpA family.</text>
</comment>
<dbReference type="InterPro" id="IPR036680">
    <property type="entry name" value="SPOR-like_sf"/>
</dbReference>
<dbReference type="Gene3D" id="2.40.40.10">
    <property type="entry name" value="RlpA-like domain"/>
    <property type="match status" value="1"/>
</dbReference>
<dbReference type="Pfam" id="PF05036">
    <property type="entry name" value="SPOR"/>
    <property type="match status" value="1"/>
</dbReference>
<feature type="domain" description="SPOR" evidence="7">
    <location>
        <begin position="264"/>
        <end position="342"/>
    </location>
</feature>
<evidence type="ECO:0000256" key="1">
    <source>
        <dbReference type="ARBA" id="ARBA00022729"/>
    </source>
</evidence>
<keyword evidence="9" id="KW-1185">Reference proteome</keyword>
<reference evidence="8" key="1">
    <citation type="submission" date="2016-02" db="EMBL/GenBank/DDBJ databases">
        <title>Halorhodospira halochloris DSM-1059 complete genome, version 2.</title>
        <authorList>
            <person name="Tsukatani Y."/>
        </authorList>
    </citation>
    <scope>NUCLEOTIDE SEQUENCE</scope>
    <source>
        <strain evidence="8">DSM 1059</strain>
    </source>
</reference>
<dbReference type="PANTHER" id="PTHR34183:SF1">
    <property type="entry name" value="ENDOLYTIC PEPTIDOGLYCAN TRANSGLYCOSYLASE RLPA"/>
    <property type="match status" value="1"/>
</dbReference>
<dbReference type="KEGG" id="hhk:HH1059_24250"/>
<dbReference type="InterPro" id="IPR012997">
    <property type="entry name" value="RplA"/>
</dbReference>
<feature type="region of interest" description="Disordered" evidence="6">
    <location>
        <begin position="214"/>
        <end position="238"/>
    </location>
</feature>